<gene>
    <name evidence="1" type="ORF">NDU88_008181</name>
</gene>
<comment type="caution">
    <text evidence="1">The sequence shown here is derived from an EMBL/GenBank/DDBJ whole genome shotgun (WGS) entry which is preliminary data.</text>
</comment>
<evidence type="ECO:0000313" key="2">
    <source>
        <dbReference type="Proteomes" id="UP001066276"/>
    </source>
</evidence>
<evidence type="ECO:0000313" key="1">
    <source>
        <dbReference type="EMBL" id="KAJ1119998.1"/>
    </source>
</evidence>
<proteinExistence type="predicted"/>
<dbReference type="EMBL" id="JANPWB010000012">
    <property type="protein sequence ID" value="KAJ1119998.1"/>
    <property type="molecule type" value="Genomic_DNA"/>
</dbReference>
<dbReference type="AlphaFoldDB" id="A0AAV7P2W6"/>
<reference evidence="1" key="1">
    <citation type="journal article" date="2022" name="bioRxiv">
        <title>Sequencing and chromosome-scale assembly of the giantPleurodeles waltlgenome.</title>
        <authorList>
            <person name="Brown T."/>
            <person name="Elewa A."/>
            <person name="Iarovenko S."/>
            <person name="Subramanian E."/>
            <person name="Araus A.J."/>
            <person name="Petzold A."/>
            <person name="Susuki M."/>
            <person name="Suzuki K.-i.T."/>
            <person name="Hayashi T."/>
            <person name="Toyoda A."/>
            <person name="Oliveira C."/>
            <person name="Osipova E."/>
            <person name="Leigh N.D."/>
            <person name="Simon A."/>
            <person name="Yun M.H."/>
        </authorList>
    </citation>
    <scope>NUCLEOTIDE SEQUENCE</scope>
    <source>
        <strain evidence="1">20211129_DDA</strain>
        <tissue evidence="1">Liver</tissue>
    </source>
</reference>
<accession>A0AAV7P2W6</accession>
<keyword evidence="2" id="KW-1185">Reference proteome</keyword>
<name>A0AAV7P2W6_PLEWA</name>
<organism evidence="1 2">
    <name type="scientific">Pleurodeles waltl</name>
    <name type="common">Iberian ribbed newt</name>
    <dbReference type="NCBI Taxonomy" id="8319"/>
    <lineage>
        <taxon>Eukaryota</taxon>
        <taxon>Metazoa</taxon>
        <taxon>Chordata</taxon>
        <taxon>Craniata</taxon>
        <taxon>Vertebrata</taxon>
        <taxon>Euteleostomi</taxon>
        <taxon>Amphibia</taxon>
        <taxon>Batrachia</taxon>
        <taxon>Caudata</taxon>
        <taxon>Salamandroidea</taxon>
        <taxon>Salamandridae</taxon>
        <taxon>Pleurodelinae</taxon>
        <taxon>Pleurodeles</taxon>
    </lineage>
</organism>
<sequence length="85" mass="9684">MRSRVLRVHVLAHSIPPAAVQCKDKKIQERLRQAKDPTLMEAIGVAKVTEELQQCMKELNSKDKTTDASLLLFVSEKRRMCYDAS</sequence>
<protein>
    <submittedName>
        <fullName evidence="1">Uncharacterized protein</fullName>
    </submittedName>
</protein>
<dbReference type="Proteomes" id="UP001066276">
    <property type="component" value="Chromosome 8"/>
</dbReference>